<dbReference type="InterPro" id="IPR024953">
    <property type="entry name" value="PP_kinase_middle"/>
</dbReference>
<comment type="function">
    <text evidence="6 7">Catalyzes the reversible transfer of the terminal phosphate of ATP to form a long-chain polyphosphate (polyP).</text>
</comment>
<evidence type="ECO:0000256" key="2">
    <source>
        <dbReference type="ARBA" id="ARBA00022679"/>
    </source>
</evidence>
<comment type="cofactor">
    <cofactor evidence="6">
        <name>Mg(2+)</name>
        <dbReference type="ChEBI" id="CHEBI:18420"/>
    </cofactor>
</comment>
<keyword evidence="5 6" id="KW-0067">ATP-binding</keyword>
<dbReference type="InterPro" id="IPR025198">
    <property type="entry name" value="PPK_N_dom"/>
</dbReference>
<dbReference type="Pfam" id="PF13090">
    <property type="entry name" value="PP_kinase_C"/>
    <property type="match status" value="1"/>
</dbReference>
<dbReference type="Gene3D" id="1.20.58.310">
    <property type="entry name" value="Polyphosphate kinase N-terminal domain"/>
    <property type="match status" value="1"/>
</dbReference>
<evidence type="ECO:0000313" key="13">
    <source>
        <dbReference type="EMBL" id="MBF1129722.1"/>
    </source>
</evidence>
<comment type="similarity">
    <text evidence="6 7">Belongs to the polyphosphate kinase 1 (PPK1) family.</text>
</comment>
<accession>A0A930FRG1</accession>
<evidence type="ECO:0000256" key="6">
    <source>
        <dbReference type="HAMAP-Rule" id="MF_00347"/>
    </source>
</evidence>
<feature type="binding site" evidence="6">
    <location>
        <position position="583"/>
    </location>
    <ligand>
        <name>ATP</name>
        <dbReference type="ChEBI" id="CHEBI:30616"/>
    </ligand>
</feature>
<sequence length="728" mass="83749">MIMETDVKNSRYYLNRELSWLQFNKRVLQEAVDTSNPLLEKLKFLAITSSNLDEFFMIRVAGLKHQKENGVKRRDIANMTPTEQLENISDACQKLVAQQYMHLKGILKELETEGLVFIKPADADERQKQWMGNYFEREIFPVVTPMAVDSSHPFPFLASKSLNIAMLLEKNERDEEMDEENDIDVKTAIVPVPSVLPRIIRLPDVSEANSRHCFVFLEDMLMFYAARFFVGYDLLEARAFRITRDADLYIDEEDAQDLVVEVERQLKKRQRGQAVRLEFEVGTSRFMRRFMTQEMNLEKEDMYQIDGPLDMTVFFGFCGIKGYNHLRYPEAHPHSPWSMLELKRTPETNIFDMIREKDLLIHLPYESFDESVVNFLYSAANDKDVLAIKQTLYRVSSSSPVVQALEKVVQNGKQVTVLMEVKARFDEANNILMARRLEKAGAHVIYGLVGLKTHSKCTLVIRREKDGIRRYVHVATGNYNASTAKLYTDLGILTCNDRFGIDASAFFNLLSGYSDPPIWDSFIVAPINLRQRCIELIDREIHLAKNGEDAHMIAKMNSLLDKGIIEKLYEASQAGVKIELIVRGICVLIPGIPGVSDNITVRSIVGRFLEHSRIFWFRNGGREELYISSADWMPRNLNDRVELMVPIEDPEIKRRLKQMVDIELSDNQKAHIMQADGTWLKTISAENQLCAQEYFQKIAEKRDAEDEMTLAQKLEPYTPVLGHGDGSD</sequence>
<keyword evidence="3 6" id="KW-0547">Nucleotide-binding</keyword>
<evidence type="ECO:0000256" key="7">
    <source>
        <dbReference type="RuleBase" id="RU003800"/>
    </source>
</evidence>
<keyword evidence="6" id="KW-0460">Magnesium</keyword>
<feature type="domain" description="Polyphosphate kinase N-terminal" evidence="10">
    <location>
        <begin position="13"/>
        <end position="117"/>
    </location>
</feature>
<dbReference type="SUPFAM" id="SSF56024">
    <property type="entry name" value="Phospholipase D/nuclease"/>
    <property type="match status" value="2"/>
</dbReference>
<evidence type="ECO:0000256" key="3">
    <source>
        <dbReference type="ARBA" id="ARBA00022741"/>
    </source>
</evidence>
<dbReference type="SUPFAM" id="SSF140356">
    <property type="entry name" value="PPK N-terminal domain-like"/>
    <property type="match status" value="1"/>
</dbReference>
<feature type="region of interest" description="Disordered" evidence="8">
    <location>
        <begin position="709"/>
        <end position="728"/>
    </location>
</feature>
<evidence type="ECO:0000259" key="12">
    <source>
        <dbReference type="Pfam" id="PF17941"/>
    </source>
</evidence>
<dbReference type="Proteomes" id="UP000757890">
    <property type="component" value="Unassembled WGS sequence"/>
</dbReference>
<dbReference type="CDD" id="cd09165">
    <property type="entry name" value="PLDc_PaPPK1_C1_like"/>
    <property type="match status" value="1"/>
</dbReference>
<comment type="catalytic activity">
    <reaction evidence="6 7">
        <text>[phosphate](n) + ATP = [phosphate](n+1) + ADP</text>
        <dbReference type="Rhea" id="RHEA:19573"/>
        <dbReference type="Rhea" id="RHEA-COMP:9859"/>
        <dbReference type="Rhea" id="RHEA-COMP:14280"/>
        <dbReference type="ChEBI" id="CHEBI:16838"/>
        <dbReference type="ChEBI" id="CHEBI:30616"/>
        <dbReference type="ChEBI" id="CHEBI:456216"/>
        <dbReference type="EC" id="2.7.4.1"/>
    </reaction>
</comment>
<keyword evidence="1 6" id="KW-0597">Phosphoprotein</keyword>
<dbReference type="InterPro" id="IPR025200">
    <property type="entry name" value="PPK_C_dom2"/>
</dbReference>
<dbReference type="GO" id="GO:0008976">
    <property type="term" value="F:polyphosphate kinase activity"/>
    <property type="evidence" value="ECO:0007669"/>
    <property type="project" value="UniProtKB-UniRule"/>
</dbReference>
<keyword evidence="6" id="KW-0479">Metal-binding</keyword>
<dbReference type="InterPro" id="IPR003414">
    <property type="entry name" value="PP_kinase"/>
</dbReference>
<dbReference type="HAMAP" id="MF_00347">
    <property type="entry name" value="Polyphosphate_kinase"/>
    <property type="match status" value="1"/>
</dbReference>
<feature type="binding site" evidence="6">
    <location>
        <position position="487"/>
    </location>
    <ligand>
        <name>ATP</name>
        <dbReference type="ChEBI" id="CHEBI:30616"/>
    </ligand>
</feature>
<organism evidence="13 14">
    <name type="scientific">Dialister invisus</name>
    <dbReference type="NCBI Taxonomy" id="218538"/>
    <lineage>
        <taxon>Bacteria</taxon>
        <taxon>Bacillati</taxon>
        <taxon>Bacillota</taxon>
        <taxon>Negativicutes</taxon>
        <taxon>Veillonellales</taxon>
        <taxon>Veillonellaceae</taxon>
        <taxon>Dialister</taxon>
    </lineage>
</organism>
<feature type="active site" description="Phosphohistidine intermediate" evidence="6">
    <location>
        <position position="454"/>
    </location>
</feature>
<dbReference type="SUPFAM" id="SSF143724">
    <property type="entry name" value="PHP14-like"/>
    <property type="match status" value="1"/>
</dbReference>
<feature type="domain" description="Polyphosphate kinase middle" evidence="9">
    <location>
        <begin position="127"/>
        <end position="317"/>
    </location>
</feature>
<keyword evidence="4 6" id="KW-0418">Kinase</keyword>
<evidence type="ECO:0000256" key="1">
    <source>
        <dbReference type="ARBA" id="ARBA00022553"/>
    </source>
</evidence>
<evidence type="ECO:0000256" key="8">
    <source>
        <dbReference type="SAM" id="MobiDB-lite"/>
    </source>
</evidence>
<dbReference type="InterPro" id="IPR036832">
    <property type="entry name" value="PPK_N_dom_sf"/>
</dbReference>
<feature type="domain" description="Polyphosphate kinase C-terminal" evidence="11">
    <location>
        <begin position="523"/>
        <end position="687"/>
    </location>
</feature>
<dbReference type="InterPro" id="IPR041108">
    <property type="entry name" value="PP_kinase_C_1"/>
</dbReference>
<dbReference type="NCBIfam" id="NF003918">
    <property type="entry name" value="PRK05443.1-2"/>
    <property type="match status" value="1"/>
</dbReference>
<dbReference type="NCBIfam" id="NF003917">
    <property type="entry name" value="PRK05443.1-1"/>
    <property type="match status" value="1"/>
</dbReference>
<feature type="domain" description="Polyphosphate kinase C-terminal" evidence="12">
    <location>
        <begin position="349"/>
        <end position="515"/>
    </location>
</feature>
<dbReference type="PANTHER" id="PTHR30218:SF0">
    <property type="entry name" value="POLYPHOSPHATE KINASE"/>
    <property type="match status" value="1"/>
</dbReference>
<dbReference type="InterPro" id="IPR036830">
    <property type="entry name" value="PP_kinase_middle_dom_sf"/>
</dbReference>
<dbReference type="GO" id="GO:0006799">
    <property type="term" value="P:polyphosphate biosynthetic process"/>
    <property type="evidence" value="ECO:0007669"/>
    <property type="project" value="UniProtKB-UniRule"/>
</dbReference>
<dbReference type="CDD" id="cd09168">
    <property type="entry name" value="PLDc_PaPPK1_C2_like"/>
    <property type="match status" value="1"/>
</dbReference>
<dbReference type="GO" id="GO:0005524">
    <property type="term" value="F:ATP binding"/>
    <property type="evidence" value="ECO:0007669"/>
    <property type="project" value="UniProtKB-KW"/>
</dbReference>
<dbReference type="GO" id="GO:0046872">
    <property type="term" value="F:metal ion binding"/>
    <property type="evidence" value="ECO:0007669"/>
    <property type="project" value="UniProtKB-KW"/>
</dbReference>
<evidence type="ECO:0000313" key="14">
    <source>
        <dbReference type="Proteomes" id="UP000757890"/>
    </source>
</evidence>
<feature type="binding site" evidence="6">
    <location>
        <position position="394"/>
    </location>
    <ligand>
        <name>Mg(2+)</name>
        <dbReference type="ChEBI" id="CHEBI:18420"/>
    </ligand>
</feature>
<dbReference type="Pfam" id="PF02503">
    <property type="entry name" value="PP_kinase"/>
    <property type="match status" value="1"/>
</dbReference>
<comment type="PTM">
    <text evidence="6 7">An intermediate of this reaction is the autophosphorylated ppk in which a phosphate is covalently linked to a histidine residue through a N-P bond.</text>
</comment>
<evidence type="ECO:0000256" key="4">
    <source>
        <dbReference type="ARBA" id="ARBA00022777"/>
    </source>
</evidence>
<dbReference type="Pfam" id="PF13089">
    <property type="entry name" value="PP_kinase_N"/>
    <property type="match status" value="1"/>
</dbReference>
<dbReference type="Pfam" id="PF17941">
    <property type="entry name" value="PP_kinase_C_1"/>
    <property type="match status" value="1"/>
</dbReference>
<gene>
    <name evidence="13" type="primary">ppk1</name>
    <name evidence="6" type="synonym">ppk</name>
    <name evidence="13" type="ORF">HXL70_06720</name>
</gene>
<dbReference type="AlphaFoldDB" id="A0A930FRG1"/>
<dbReference type="EC" id="2.7.4.1" evidence="6 7"/>
<dbReference type="Gene3D" id="3.30.870.10">
    <property type="entry name" value="Endonuclease Chain A"/>
    <property type="match status" value="2"/>
</dbReference>
<dbReference type="Gene3D" id="3.30.1840.10">
    <property type="entry name" value="Polyphosphate kinase middle domain"/>
    <property type="match status" value="1"/>
</dbReference>
<dbReference type="NCBIfam" id="TIGR03705">
    <property type="entry name" value="poly_P_kin"/>
    <property type="match status" value="1"/>
</dbReference>
<dbReference type="EMBL" id="JABZMK010000048">
    <property type="protein sequence ID" value="MBF1129722.1"/>
    <property type="molecule type" value="Genomic_DNA"/>
</dbReference>
<evidence type="ECO:0000259" key="11">
    <source>
        <dbReference type="Pfam" id="PF13090"/>
    </source>
</evidence>
<dbReference type="PIRSF" id="PIRSF015589">
    <property type="entry name" value="PP_kinase"/>
    <property type="match status" value="1"/>
</dbReference>
<feature type="binding site" evidence="6">
    <location>
        <position position="611"/>
    </location>
    <ligand>
        <name>ATP</name>
        <dbReference type="ChEBI" id="CHEBI:30616"/>
    </ligand>
</feature>
<comment type="caution">
    <text evidence="13">The sequence shown here is derived from an EMBL/GenBank/DDBJ whole genome shotgun (WGS) entry which is preliminary data.</text>
</comment>
<protein>
    <recommendedName>
        <fullName evidence="6 7">Polyphosphate kinase</fullName>
        <ecNumber evidence="6 7">2.7.4.1</ecNumber>
    </recommendedName>
    <alternativeName>
        <fullName evidence="6">ATP-polyphosphate phosphotransferase</fullName>
    </alternativeName>
    <alternativeName>
        <fullName evidence="6">Polyphosphoric acid kinase</fullName>
    </alternativeName>
</protein>
<feature type="binding site" evidence="6">
    <location>
        <position position="424"/>
    </location>
    <ligand>
        <name>Mg(2+)</name>
        <dbReference type="ChEBI" id="CHEBI:18420"/>
    </ligand>
</feature>
<evidence type="ECO:0000259" key="9">
    <source>
        <dbReference type="Pfam" id="PF02503"/>
    </source>
</evidence>
<dbReference type="GO" id="GO:0009358">
    <property type="term" value="C:polyphosphate kinase complex"/>
    <property type="evidence" value="ECO:0007669"/>
    <property type="project" value="InterPro"/>
</dbReference>
<dbReference type="NCBIfam" id="NF003921">
    <property type="entry name" value="PRK05443.2-2"/>
    <property type="match status" value="1"/>
</dbReference>
<reference evidence="13" key="1">
    <citation type="submission" date="2020-04" db="EMBL/GenBank/DDBJ databases">
        <title>Deep metagenomics examines the oral microbiome during advanced dental caries in children, revealing novel taxa and co-occurrences with host molecules.</title>
        <authorList>
            <person name="Baker J.L."/>
            <person name="Morton J.T."/>
            <person name="Dinis M."/>
            <person name="Alvarez R."/>
            <person name="Tran N.C."/>
            <person name="Knight R."/>
            <person name="Edlund A."/>
        </authorList>
    </citation>
    <scope>NUCLEOTIDE SEQUENCE</scope>
    <source>
        <strain evidence="13">JCVI_32_bin.14</strain>
    </source>
</reference>
<evidence type="ECO:0000256" key="5">
    <source>
        <dbReference type="ARBA" id="ARBA00022840"/>
    </source>
</evidence>
<keyword evidence="2 6" id="KW-0808">Transferase</keyword>
<name>A0A930FRG1_9FIRM</name>
<evidence type="ECO:0000259" key="10">
    <source>
        <dbReference type="Pfam" id="PF13089"/>
    </source>
</evidence>
<proteinExistence type="inferred from homology"/>
<feature type="binding site" evidence="6">
    <location>
        <position position="51"/>
    </location>
    <ligand>
        <name>ATP</name>
        <dbReference type="ChEBI" id="CHEBI:30616"/>
    </ligand>
</feature>
<dbReference type="PANTHER" id="PTHR30218">
    <property type="entry name" value="POLYPHOSPHATE KINASE"/>
    <property type="match status" value="1"/>
</dbReference>